<dbReference type="PANTHER" id="PTHR37542">
    <property type="entry name" value="HELO DOMAIN-CONTAINING PROTEIN-RELATED"/>
    <property type="match status" value="1"/>
</dbReference>
<name>A0AAN6XQI5_9PEZI</name>
<dbReference type="Gene3D" id="1.10.510.10">
    <property type="entry name" value="Transferase(Phosphotransferase) domain 1"/>
    <property type="match status" value="1"/>
</dbReference>
<proteinExistence type="predicted"/>
<dbReference type="InterPro" id="IPR011009">
    <property type="entry name" value="Kinase-like_dom_sf"/>
</dbReference>
<gene>
    <name evidence="2" type="ORF">QBC40DRAFT_65783</name>
</gene>
<accession>A0AAN6XQI5</accession>
<evidence type="ECO:0000313" key="3">
    <source>
        <dbReference type="Proteomes" id="UP001303160"/>
    </source>
</evidence>
<reference evidence="2" key="1">
    <citation type="journal article" date="2023" name="Mol. Phylogenet. Evol.">
        <title>Genome-scale phylogeny and comparative genomics of the fungal order Sordariales.</title>
        <authorList>
            <person name="Hensen N."/>
            <person name="Bonometti L."/>
            <person name="Westerberg I."/>
            <person name="Brannstrom I.O."/>
            <person name="Guillou S."/>
            <person name="Cros-Aarteil S."/>
            <person name="Calhoun S."/>
            <person name="Haridas S."/>
            <person name="Kuo A."/>
            <person name="Mondo S."/>
            <person name="Pangilinan J."/>
            <person name="Riley R."/>
            <person name="LaButti K."/>
            <person name="Andreopoulos B."/>
            <person name="Lipzen A."/>
            <person name="Chen C."/>
            <person name="Yan M."/>
            <person name="Daum C."/>
            <person name="Ng V."/>
            <person name="Clum A."/>
            <person name="Steindorff A."/>
            <person name="Ohm R.A."/>
            <person name="Martin F."/>
            <person name="Silar P."/>
            <person name="Natvig D.O."/>
            <person name="Lalanne C."/>
            <person name="Gautier V."/>
            <person name="Ament-Velasquez S.L."/>
            <person name="Kruys A."/>
            <person name="Hutchinson M.I."/>
            <person name="Powell A.J."/>
            <person name="Barry K."/>
            <person name="Miller A.N."/>
            <person name="Grigoriev I.V."/>
            <person name="Debuchy R."/>
            <person name="Gladieux P."/>
            <person name="Hiltunen Thoren M."/>
            <person name="Johannesson H."/>
        </authorList>
    </citation>
    <scope>NUCLEOTIDE SEQUENCE</scope>
    <source>
        <strain evidence="2">CBS 315.58</strain>
    </source>
</reference>
<comment type="caution">
    <text evidence="2">The sequence shown here is derived from an EMBL/GenBank/DDBJ whole genome shotgun (WGS) entry which is preliminary data.</text>
</comment>
<dbReference type="AlphaFoldDB" id="A0AAN6XQI5"/>
<dbReference type="SUPFAM" id="SSF56112">
    <property type="entry name" value="Protein kinase-like (PK-like)"/>
    <property type="match status" value="1"/>
</dbReference>
<sequence>MNQMAEMTDTSHQSDLLLALNDDLNTTIQSRSCARVKVLVTYWQDGDHPGYKTEGEEVGQLFQSLFHFDVETFPIPSSDSYVALLGAVTGGLAAKPSLFIVHYGGHGDKNDDHKNGEIRRSVWAAHASGGPTVEWSLIQDHIRAINSKTDILLLLDCCYAAQAARDRENKRGRLEIIAAAGMGVKTPGPGPRSFTTALIKQMEKAIEEKGSVVVQELHFRLCPPSVGLFATPVHIGFHGEHSIRLEPLAPQSDSTSDEDAKTFLQLLIKINEELSPGCMEKIGRWIGTSEVPRIVSGLKMTLARTERIHHAVQYFRGGQKRFAREINTVDKNEIVTAWETVRSLLQQYQTQYRPNKRQNTGRFLEELEADNNEVIALLQRHILAGTATEGNEALEEAINDENLTALGLNGPLQVFKIARDNIPMEEADGHWSESAIREKKFYGPYVDPKDLPVVGERIKVLAHILNAADCGGFHALKCTGWSHQPLEHCYTLDFELPQGVHEAQYVTLQDVIQKIKGHLRPSLDERMKIAFALAKAVENWHAVGWLHQGISSQNVIFFHKPGTARIDYTTPFLHGFDFARPGSDPSVGRAASSIEFNVYRHPDRQGTVQRGHLVKHDVYSLGVVLLEIGLWQSVLKIVPRSTSGEEIRSLLMEQCQGRLAHFVGKSYQGVVVCCLMSSYQAEFDDAKGSRSAKSFHDNVVVPLGRGIQLS</sequence>
<dbReference type="GO" id="GO:0005524">
    <property type="term" value="F:ATP binding"/>
    <property type="evidence" value="ECO:0007669"/>
    <property type="project" value="InterPro"/>
</dbReference>
<dbReference type="InterPro" id="IPR000719">
    <property type="entry name" value="Prot_kinase_dom"/>
</dbReference>
<dbReference type="PANTHER" id="PTHR37542:SF3">
    <property type="entry name" value="PRION-INHIBITION AND PROPAGATION HELO DOMAIN-CONTAINING PROTEIN"/>
    <property type="match status" value="1"/>
</dbReference>
<dbReference type="GO" id="GO:0004672">
    <property type="term" value="F:protein kinase activity"/>
    <property type="evidence" value="ECO:0007669"/>
    <property type="project" value="InterPro"/>
</dbReference>
<organism evidence="2 3">
    <name type="scientific">Triangularia verruculosa</name>
    <dbReference type="NCBI Taxonomy" id="2587418"/>
    <lineage>
        <taxon>Eukaryota</taxon>
        <taxon>Fungi</taxon>
        <taxon>Dikarya</taxon>
        <taxon>Ascomycota</taxon>
        <taxon>Pezizomycotina</taxon>
        <taxon>Sordariomycetes</taxon>
        <taxon>Sordariomycetidae</taxon>
        <taxon>Sordariales</taxon>
        <taxon>Podosporaceae</taxon>
        <taxon>Triangularia</taxon>
    </lineage>
</organism>
<dbReference type="GO" id="GO:0006508">
    <property type="term" value="P:proteolysis"/>
    <property type="evidence" value="ECO:0007669"/>
    <property type="project" value="InterPro"/>
</dbReference>
<evidence type="ECO:0000259" key="1">
    <source>
        <dbReference type="PROSITE" id="PS50011"/>
    </source>
</evidence>
<dbReference type="InterPro" id="IPR011600">
    <property type="entry name" value="Pept_C14_caspase"/>
</dbReference>
<dbReference type="GO" id="GO:0004197">
    <property type="term" value="F:cysteine-type endopeptidase activity"/>
    <property type="evidence" value="ECO:0007669"/>
    <property type="project" value="InterPro"/>
</dbReference>
<evidence type="ECO:0000313" key="2">
    <source>
        <dbReference type="EMBL" id="KAK4205083.1"/>
    </source>
</evidence>
<keyword evidence="3" id="KW-1185">Reference proteome</keyword>
<feature type="domain" description="Protein kinase" evidence="1">
    <location>
        <begin position="400"/>
        <end position="710"/>
    </location>
</feature>
<dbReference type="Proteomes" id="UP001303160">
    <property type="component" value="Unassembled WGS sequence"/>
</dbReference>
<dbReference type="EMBL" id="MU863878">
    <property type="protein sequence ID" value="KAK4205083.1"/>
    <property type="molecule type" value="Genomic_DNA"/>
</dbReference>
<dbReference type="Pfam" id="PF00656">
    <property type="entry name" value="Peptidase_C14"/>
    <property type="match status" value="1"/>
</dbReference>
<dbReference type="PROSITE" id="PS50011">
    <property type="entry name" value="PROTEIN_KINASE_DOM"/>
    <property type="match status" value="1"/>
</dbReference>
<reference evidence="2" key="2">
    <citation type="submission" date="2023-05" db="EMBL/GenBank/DDBJ databases">
        <authorList>
            <consortium name="Lawrence Berkeley National Laboratory"/>
            <person name="Steindorff A."/>
            <person name="Hensen N."/>
            <person name="Bonometti L."/>
            <person name="Westerberg I."/>
            <person name="Brannstrom I.O."/>
            <person name="Guillou S."/>
            <person name="Cros-Aarteil S."/>
            <person name="Calhoun S."/>
            <person name="Haridas S."/>
            <person name="Kuo A."/>
            <person name="Mondo S."/>
            <person name="Pangilinan J."/>
            <person name="Riley R."/>
            <person name="Labutti K."/>
            <person name="Andreopoulos B."/>
            <person name="Lipzen A."/>
            <person name="Chen C."/>
            <person name="Yanf M."/>
            <person name="Daum C."/>
            <person name="Ng V."/>
            <person name="Clum A."/>
            <person name="Ohm R."/>
            <person name="Martin F."/>
            <person name="Silar P."/>
            <person name="Natvig D."/>
            <person name="Lalanne C."/>
            <person name="Gautier V."/>
            <person name="Ament-Velasquez S.L."/>
            <person name="Kruys A."/>
            <person name="Hutchinson M.I."/>
            <person name="Powell A.J."/>
            <person name="Barry K."/>
            <person name="Miller A.N."/>
            <person name="Grigoriev I.V."/>
            <person name="Debuchy R."/>
            <person name="Gladieux P."/>
            <person name="Thoren M.H."/>
            <person name="Johannesson H."/>
        </authorList>
    </citation>
    <scope>NUCLEOTIDE SEQUENCE</scope>
    <source>
        <strain evidence="2">CBS 315.58</strain>
    </source>
</reference>
<protein>
    <recommendedName>
        <fullName evidence="1">Protein kinase domain-containing protein</fullName>
    </recommendedName>
</protein>